<evidence type="ECO:0000313" key="3">
    <source>
        <dbReference type="Proteomes" id="UP000070700"/>
    </source>
</evidence>
<dbReference type="Proteomes" id="UP000070700">
    <property type="component" value="Unassembled WGS sequence"/>
</dbReference>
<sequence>MGFGVAEGVTVEREASDGENDAVVFYTSNNCDIDTVTAQDEGGCVEINGPGDSYGSFNVISGQPGGARRKRNNSIRAPGRKTTGYETDEEGNLLTGTNAPAWHEAVENSPYYHGLESEYNGKLWKWHQVAKRKWSGLKPEDWDDSIHIKNDTLIEFDGSVDCLRQEPTNALEARGLCGFTQRCTAAIGSTTANFAYNAVLVYYRQVAQLKKDPQGYIWNALNTPFVQTIVVVINSRSMPGHATSDTHDTLTHTQNQLLAQCQSQHDQINTLIALHQASLEEQRLQNQMIASVLSKLTDQQGGIHTSSFQATQDGQNPAKVGSCDNGPTPNSKREIEIEEGFLA</sequence>
<feature type="compositionally biased region" description="Polar residues" evidence="1">
    <location>
        <begin position="306"/>
        <end position="315"/>
    </location>
</feature>
<protein>
    <submittedName>
        <fullName evidence="2">Uncharacterized protein</fullName>
    </submittedName>
</protein>
<feature type="region of interest" description="Disordered" evidence="1">
    <location>
        <begin position="62"/>
        <end position="93"/>
    </location>
</feature>
<dbReference type="EMBL" id="KQ947422">
    <property type="protein sequence ID" value="KUJ13587.1"/>
    <property type="molecule type" value="Genomic_DNA"/>
</dbReference>
<dbReference type="AlphaFoldDB" id="A0A194X147"/>
<dbReference type="OrthoDB" id="4766028at2759"/>
<organism evidence="2 3">
    <name type="scientific">Mollisia scopiformis</name>
    <name type="common">Conifer needle endophyte fungus</name>
    <name type="synonym">Phialocephala scopiformis</name>
    <dbReference type="NCBI Taxonomy" id="149040"/>
    <lineage>
        <taxon>Eukaryota</taxon>
        <taxon>Fungi</taxon>
        <taxon>Dikarya</taxon>
        <taxon>Ascomycota</taxon>
        <taxon>Pezizomycotina</taxon>
        <taxon>Leotiomycetes</taxon>
        <taxon>Helotiales</taxon>
        <taxon>Mollisiaceae</taxon>
        <taxon>Mollisia</taxon>
    </lineage>
</organism>
<dbReference type="InParanoid" id="A0A194X147"/>
<keyword evidence="3" id="KW-1185">Reference proteome</keyword>
<feature type="region of interest" description="Disordered" evidence="1">
    <location>
        <begin position="306"/>
        <end position="343"/>
    </location>
</feature>
<evidence type="ECO:0000256" key="1">
    <source>
        <dbReference type="SAM" id="MobiDB-lite"/>
    </source>
</evidence>
<gene>
    <name evidence="2" type="ORF">LY89DRAFT_737560</name>
</gene>
<dbReference type="GeneID" id="28830000"/>
<evidence type="ECO:0000313" key="2">
    <source>
        <dbReference type="EMBL" id="KUJ13587.1"/>
    </source>
</evidence>
<name>A0A194X147_MOLSC</name>
<dbReference type="RefSeq" id="XP_018067942.1">
    <property type="nucleotide sequence ID" value="XM_018220274.1"/>
</dbReference>
<reference evidence="2 3" key="1">
    <citation type="submission" date="2015-10" db="EMBL/GenBank/DDBJ databases">
        <title>Full genome of DAOMC 229536 Phialocephala scopiformis, a fungal endophyte of spruce producing the potent anti-insectan compound rugulosin.</title>
        <authorList>
            <consortium name="DOE Joint Genome Institute"/>
            <person name="Walker A.K."/>
            <person name="Frasz S.L."/>
            <person name="Seifert K.A."/>
            <person name="Miller J.D."/>
            <person name="Mondo S.J."/>
            <person name="Labutti K."/>
            <person name="Lipzen A."/>
            <person name="Dockter R."/>
            <person name="Kennedy M."/>
            <person name="Grigoriev I.V."/>
            <person name="Spatafora J.W."/>
        </authorList>
    </citation>
    <scope>NUCLEOTIDE SEQUENCE [LARGE SCALE GENOMIC DNA]</scope>
    <source>
        <strain evidence="2 3">CBS 120377</strain>
    </source>
</reference>
<proteinExistence type="predicted"/>
<dbReference type="KEGG" id="psco:LY89DRAFT_737560"/>
<accession>A0A194X147</accession>